<dbReference type="AlphaFoldDB" id="A0A8S9XYT0"/>
<dbReference type="Proteomes" id="UP000466442">
    <property type="component" value="Unassembled WGS sequence"/>
</dbReference>
<dbReference type="PANTHER" id="PTHR46241">
    <property type="entry name" value="ARMADILLO REPEAT-CONTAINING PROTEIN 4 ARMC4"/>
    <property type="match status" value="1"/>
</dbReference>
<evidence type="ECO:0000313" key="3">
    <source>
        <dbReference type="Proteomes" id="UP000466442"/>
    </source>
</evidence>
<dbReference type="PANTHER" id="PTHR46241:SF1">
    <property type="entry name" value="OUTER DYNEIN ARM-DOCKING COMPLEX SUBUNIT 2"/>
    <property type="match status" value="1"/>
</dbReference>
<feature type="compositionally biased region" description="Acidic residues" evidence="1">
    <location>
        <begin position="59"/>
        <end position="92"/>
    </location>
</feature>
<sequence length="794" mass="88670">MDIANIRKCMDGNPECSDEGSVRTEQAEVEIVATDDAPWYLRGPKTVYITYYAISEADLSTESEIDDENPDDEKDDSSDEDLDDEEEEEDQPAVETSTDGGTEGMKEEISETAVTSEEQHTDSEADVQEKKEEPSEVDIKDLAKEDSDTHKGEATTQGDYWQIRKLMKYIRGGNEATTVVATSIVCEHDLTLEGHKNAIVDTGGLEIFLNLLTVENLKCIQGTLKVLKQMVIMPDVSSELVELGIMEDLIVLMKHSEEDVLSDVVCITADLAESQLKVRTISRKIGILPYLVDMVDKIPRNILLDSINNLNGSPMVRMEIALDAMRALAALARSRGVRMVLYRCGILHLLPFLLFSKEDDLKSNALLITMYCASIPVYRKSFEAHHILKPVISCWKESTKDEVILRIIYKMASSEEGRNQLLKCRVLKKIITLIRDDKIFSRFNVLKYCLASIYRLGIDPKVREHLQELELIPFLVKTLCHEDEGLVVYSSGVLSYLSPKQDNWKKIKEAGCPSVLIKIIEGKMDPALLANVDLVIGDLCNDPNLLAQFCANDAIKHIWSHLSYDSVELQKAASRALVPLLNVDDSGEEVRNLSGSMDLLIDLLDSKDDMVKASSCAALAKVSLDPENLNILMEMNIVQKINDLITTTNSYLKQSLCQLIAGVAEHPKGCYEIGRSRAIEHLVEFLIQRFKRLSNDVKASAARALWKLSQEPVNAANLYNAGVIPLLLDCLQEGHPKVKESAEGCLFNIRSLAHDAEEISFFGSLKPGKSLLGGRRRAVEYVPKFFKEPTNDDD</sequence>
<reference evidence="2" key="1">
    <citation type="journal article" date="2021" name="Mol. Ecol. Resour.">
        <title>Apolygus lucorum genome provides insights into omnivorousness and mesophyll feeding.</title>
        <authorList>
            <person name="Liu Y."/>
            <person name="Liu H."/>
            <person name="Wang H."/>
            <person name="Huang T."/>
            <person name="Liu B."/>
            <person name="Yang B."/>
            <person name="Yin L."/>
            <person name="Li B."/>
            <person name="Zhang Y."/>
            <person name="Zhang S."/>
            <person name="Jiang F."/>
            <person name="Zhang X."/>
            <person name="Ren Y."/>
            <person name="Wang B."/>
            <person name="Wang S."/>
            <person name="Lu Y."/>
            <person name="Wu K."/>
            <person name="Fan W."/>
            <person name="Wang G."/>
        </authorList>
    </citation>
    <scope>NUCLEOTIDE SEQUENCE</scope>
    <source>
        <strain evidence="2">12Hb</strain>
    </source>
</reference>
<gene>
    <name evidence="2" type="ORF">GE061_011201</name>
</gene>
<evidence type="ECO:0008006" key="4">
    <source>
        <dbReference type="Google" id="ProtNLM"/>
    </source>
</evidence>
<proteinExistence type="predicted"/>
<comment type="caution">
    <text evidence="2">The sequence shown here is derived from an EMBL/GenBank/DDBJ whole genome shotgun (WGS) entry which is preliminary data.</text>
</comment>
<feature type="compositionally biased region" description="Basic and acidic residues" evidence="1">
    <location>
        <begin position="117"/>
        <end position="153"/>
    </location>
</feature>
<dbReference type="SUPFAM" id="SSF48371">
    <property type="entry name" value="ARM repeat"/>
    <property type="match status" value="2"/>
</dbReference>
<dbReference type="OrthoDB" id="1683831at2759"/>
<evidence type="ECO:0000256" key="1">
    <source>
        <dbReference type="SAM" id="MobiDB-lite"/>
    </source>
</evidence>
<dbReference type="InterPro" id="IPR016024">
    <property type="entry name" value="ARM-type_fold"/>
</dbReference>
<accession>A0A8S9XYT0</accession>
<name>A0A8S9XYT0_APOLU</name>
<dbReference type="EMBL" id="WIXP02000003">
    <property type="protein sequence ID" value="KAF6213481.1"/>
    <property type="molecule type" value="Genomic_DNA"/>
</dbReference>
<dbReference type="Gene3D" id="1.25.10.10">
    <property type="entry name" value="Leucine-rich Repeat Variant"/>
    <property type="match status" value="2"/>
</dbReference>
<dbReference type="SMART" id="SM00185">
    <property type="entry name" value="ARM"/>
    <property type="match status" value="7"/>
</dbReference>
<protein>
    <recommendedName>
        <fullName evidence="4">Armadillo repeat-containing protein 4</fullName>
    </recommendedName>
</protein>
<feature type="region of interest" description="Disordered" evidence="1">
    <location>
        <begin position="58"/>
        <end position="155"/>
    </location>
</feature>
<dbReference type="InterPro" id="IPR000225">
    <property type="entry name" value="Armadillo"/>
</dbReference>
<organism evidence="2 3">
    <name type="scientific">Apolygus lucorum</name>
    <name type="common">Small green plant bug</name>
    <name type="synonym">Lygocoris lucorum</name>
    <dbReference type="NCBI Taxonomy" id="248454"/>
    <lineage>
        <taxon>Eukaryota</taxon>
        <taxon>Metazoa</taxon>
        <taxon>Ecdysozoa</taxon>
        <taxon>Arthropoda</taxon>
        <taxon>Hexapoda</taxon>
        <taxon>Insecta</taxon>
        <taxon>Pterygota</taxon>
        <taxon>Neoptera</taxon>
        <taxon>Paraneoptera</taxon>
        <taxon>Hemiptera</taxon>
        <taxon>Heteroptera</taxon>
        <taxon>Panheteroptera</taxon>
        <taxon>Cimicomorpha</taxon>
        <taxon>Miridae</taxon>
        <taxon>Mirini</taxon>
        <taxon>Apolygus</taxon>
    </lineage>
</organism>
<keyword evidence="3" id="KW-1185">Reference proteome</keyword>
<evidence type="ECO:0000313" key="2">
    <source>
        <dbReference type="EMBL" id="KAF6213481.1"/>
    </source>
</evidence>
<dbReference type="InterPro" id="IPR011989">
    <property type="entry name" value="ARM-like"/>
</dbReference>